<evidence type="ECO:0000256" key="1">
    <source>
        <dbReference type="ARBA" id="ARBA00022857"/>
    </source>
</evidence>
<dbReference type="GO" id="GO:0009089">
    <property type="term" value="P:lysine biosynthetic process via diaminopimelate"/>
    <property type="evidence" value="ECO:0007669"/>
    <property type="project" value="InterPro"/>
</dbReference>
<dbReference type="InterPro" id="IPR000846">
    <property type="entry name" value="DapB_N"/>
</dbReference>
<dbReference type="SUPFAM" id="SSF51735">
    <property type="entry name" value="NAD(P)-binding Rossmann-fold domains"/>
    <property type="match status" value="1"/>
</dbReference>
<dbReference type="OrthoDB" id="4759936at2"/>
<dbReference type="Gene3D" id="3.40.50.720">
    <property type="entry name" value="NAD(P)-binding Rossmann-like Domain"/>
    <property type="match status" value="1"/>
</dbReference>
<evidence type="ECO:0000259" key="4">
    <source>
        <dbReference type="Pfam" id="PF19328"/>
    </source>
</evidence>
<dbReference type="Pfam" id="PF01113">
    <property type="entry name" value="DapB_N"/>
    <property type="match status" value="1"/>
</dbReference>
<dbReference type="InterPro" id="IPR036291">
    <property type="entry name" value="NAD(P)-bd_dom_sf"/>
</dbReference>
<protein>
    <submittedName>
        <fullName evidence="5">Uncharacterized protein</fullName>
    </submittedName>
</protein>
<dbReference type="Pfam" id="PF19328">
    <property type="entry name" value="DAP_DH_C"/>
    <property type="match status" value="1"/>
</dbReference>
<keyword evidence="6" id="KW-1185">Reference proteome</keyword>
<dbReference type="CDD" id="cd24146">
    <property type="entry name" value="nat-AmDH_N_like"/>
    <property type="match status" value="1"/>
</dbReference>
<dbReference type="Proteomes" id="UP000192801">
    <property type="component" value="Unassembled WGS sequence"/>
</dbReference>
<gene>
    <name evidence="5" type="ORF">BST26_04180</name>
</gene>
<keyword evidence="1" id="KW-0521">NADP</keyword>
<reference evidence="5 6" key="1">
    <citation type="submission" date="2016-12" db="EMBL/GenBank/DDBJ databases">
        <title>The new phylogeny of genus Mycobacterium.</title>
        <authorList>
            <person name="Tortoli E."/>
            <person name="Trovato A."/>
            <person name="Cirillo D.M."/>
        </authorList>
    </citation>
    <scope>NUCLEOTIDE SEQUENCE [LARGE SCALE GENOMIC DNA]</scope>
    <source>
        <strain evidence="5 6">DSM 45130</strain>
    </source>
</reference>
<dbReference type="RefSeq" id="WP_083029502.1">
    <property type="nucleotide sequence ID" value="NZ_AP022618.1"/>
</dbReference>
<dbReference type="STRING" id="444597.BST26_04180"/>
<dbReference type="EMBL" id="MVHS01000006">
    <property type="protein sequence ID" value="ORA72803.1"/>
    <property type="molecule type" value="Genomic_DNA"/>
</dbReference>
<feature type="domain" description="Dihydrodipicolinate reductase N-terminal" evidence="3">
    <location>
        <begin position="15"/>
        <end position="78"/>
    </location>
</feature>
<proteinExistence type="predicted"/>
<evidence type="ECO:0000313" key="5">
    <source>
        <dbReference type="EMBL" id="ORA72803.1"/>
    </source>
</evidence>
<dbReference type="AlphaFoldDB" id="A0A1X0DK76"/>
<dbReference type="InterPro" id="IPR045760">
    <property type="entry name" value="DAP_DH_C"/>
</dbReference>
<dbReference type="GO" id="GO:0008839">
    <property type="term" value="F:4-hydroxy-tetrahydrodipicolinate reductase"/>
    <property type="evidence" value="ECO:0007669"/>
    <property type="project" value="InterPro"/>
</dbReference>
<evidence type="ECO:0000259" key="3">
    <source>
        <dbReference type="Pfam" id="PF01113"/>
    </source>
</evidence>
<organism evidence="5 6">
    <name type="scientific">Mycolicibacterium insubricum</name>
    <dbReference type="NCBI Taxonomy" id="444597"/>
    <lineage>
        <taxon>Bacteria</taxon>
        <taxon>Bacillati</taxon>
        <taxon>Actinomycetota</taxon>
        <taxon>Actinomycetes</taxon>
        <taxon>Mycobacteriales</taxon>
        <taxon>Mycobacteriaceae</taxon>
        <taxon>Mycolicibacterium</taxon>
    </lineage>
</organism>
<evidence type="ECO:0000313" key="6">
    <source>
        <dbReference type="Proteomes" id="UP000192801"/>
    </source>
</evidence>
<name>A0A1X0DK76_9MYCO</name>
<evidence type="ECO:0000256" key="2">
    <source>
        <dbReference type="ARBA" id="ARBA00023002"/>
    </source>
</evidence>
<accession>A0A1X0DK76</accession>
<feature type="domain" description="2,4-diaminopentanoate dehydrogenase C-terminal" evidence="4">
    <location>
        <begin position="143"/>
        <end position="343"/>
    </location>
</feature>
<comment type="caution">
    <text evidence="5">The sequence shown here is derived from an EMBL/GenBank/DDBJ whole genome shotgun (WGS) entry which is preliminary data.</text>
</comment>
<sequence length="349" mass="36452">MSEATGPIRVAQWTSGIVGASAIRAILDDPRLQLVAVYSHSPQKRGVDAGVLAGRDPVGVTATDDIEAILAAEPDCVVYMPHWPDIAELERLLRSGVNVVTTARLVNGQYYPDDAGARLSAAAQEGAATLVGTGMNPMHVPTVALAATAMCRHVSRISVTESMDCFLYGNAATWSGYGFGGPPDTEAIKTTLLATEPDYAEAVSSMARAIGVEIDGIDLNVECAVALTDRDLGFLQIPAGSVAGIDATWTATRAGTPVADLRTTWTLGTILGHRQEPEWKLANGYLVSITGDPNVRLKLSFAPADFESFDIGTTTAMPAVNAIPGVVSAPPGVFTPLDLPLVTGRAAGR</sequence>
<keyword evidence="2" id="KW-0560">Oxidoreductase</keyword>